<dbReference type="UniPathway" id="UPA00989"/>
<dbReference type="Pfam" id="PF02390">
    <property type="entry name" value="Methyltransf_4"/>
    <property type="match status" value="1"/>
</dbReference>
<feature type="binding site" evidence="7">
    <location>
        <position position="238"/>
    </location>
    <ligand>
        <name>substrate</name>
    </ligand>
</feature>
<evidence type="ECO:0000256" key="6">
    <source>
        <dbReference type="ARBA" id="ARBA00022694"/>
    </source>
</evidence>
<name>A0A5N0T7E5_9MICO</name>
<feature type="region of interest" description="Disordered" evidence="8">
    <location>
        <begin position="1"/>
        <end position="63"/>
    </location>
</feature>
<evidence type="ECO:0000256" key="5">
    <source>
        <dbReference type="ARBA" id="ARBA00022691"/>
    </source>
</evidence>
<accession>A0A5N0T7E5</accession>
<dbReference type="AlphaFoldDB" id="A0A5N0T7E5"/>
<dbReference type="PANTHER" id="PTHR23417:SF14">
    <property type="entry name" value="PENTACOTRIPEPTIDE-REPEAT REGION OF PRORP DOMAIN-CONTAINING PROTEIN"/>
    <property type="match status" value="1"/>
</dbReference>
<dbReference type="CDD" id="cd02440">
    <property type="entry name" value="AdoMet_MTases"/>
    <property type="match status" value="1"/>
</dbReference>
<dbReference type="PROSITE" id="PS51625">
    <property type="entry name" value="SAM_MT_TRMB"/>
    <property type="match status" value="1"/>
</dbReference>
<dbReference type="NCBIfam" id="TIGR00091">
    <property type="entry name" value="tRNA (guanosine(46)-N7)-methyltransferase TrmB"/>
    <property type="match status" value="1"/>
</dbReference>
<feature type="binding site" evidence="7">
    <location>
        <position position="206"/>
    </location>
    <ligand>
        <name>substrate</name>
    </ligand>
</feature>
<dbReference type="Proteomes" id="UP000326838">
    <property type="component" value="Unassembled WGS sequence"/>
</dbReference>
<feature type="binding site" evidence="7">
    <location>
        <begin position="274"/>
        <end position="277"/>
    </location>
    <ligand>
        <name>substrate</name>
    </ligand>
</feature>
<comment type="catalytic activity">
    <reaction evidence="1 7">
        <text>guanosine(46) in tRNA + S-adenosyl-L-methionine = N(7)-methylguanosine(46) in tRNA + S-adenosyl-L-homocysteine</text>
        <dbReference type="Rhea" id="RHEA:42708"/>
        <dbReference type="Rhea" id="RHEA-COMP:10188"/>
        <dbReference type="Rhea" id="RHEA-COMP:10189"/>
        <dbReference type="ChEBI" id="CHEBI:57856"/>
        <dbReference type="ChEBI" id="CHEBI:59789"/>
        <dbReference type="ChEBI" id="CHEBI:74269"/>
        <dbReference type="ChEBI" id="CHEBI:74480"/>
        <dbReference type="EC" id="2.1.1.33"/>
    </reaction>
</comment>
<comment type="function">
    <text evidence="2 7">Catalyzes the formation of N(7)-methylguanine at position 46 (m7G46) in tRNA.</text>
</comment>
<dbReference type="EMBL" id="VYUY01000022">
    <property type="protein sequence ID" value="KAA9130057.1"/>
    <property type="molecule type" value="Genomic_DNA"/>
</dbReference>
<dbReference type="HAMAP" id="MF_01057">
    <property type="entry name" value="tRNA_methyltr_TrmB"/>
    <property type="match status" value="1"/>
</dbReference>
<sequence>MSAARWDGPPRSRRTSPAPGSASSDPSTATATSNRHSSAGSRNSSTSSRPDYPGRVTEPAPGVFRDRPVSFVRRSGRMSEAQERAWSELAPALVLPVPRDEAVTSVAAGSHIDPAAVWGREAPLIVEIGSGQGHAIVHAAAARPDADFLAVEVFRAGLARTMLDAERAGVSNLRLVEANAPEVLEHLLPAASVDEVWVFFPDPWHKKKHTKRRLVQPVFPPLLARALRPGGIVRLATDWEDYALQMREVMDAAAPFERDFEGEWAPRFEGRVETAFEAKGKRAGRAIRDLAYRYSGR</sequence>
<proteinExistence type="inferred from homology"/>
<dbReference type="EC" id="2.1.1.33" evidence="7"/>
<dbReference type="InterPro" id="IPR055361">
    <property type="entry name" value="tRNA_methyltr_TrmB_bact"/>
</dbReference>
<evidence type="ECO:0000256" key="2">
    <source>
        <dbReference type="ARBA" id="ARBA00003015"/>
    </source>
</evidence>
<gene>
    <name evidence="7 9" type="primary">trmB</name>
    <name evidence="9" type="ORF">F6B40_15355</name>
</gene>
<organism evidence="9 10">
    <name type="scientific">Microbacterium caowuchunii</name>
    <dbReference type="NCBI Taxonomy" id="2614638"/>
    <lineage>
        <taxon>Bacteria</taxon>
        <taxon>Bacillati</taxon>
        <taxon>Actinomycetota</taxon>
        <taxon>Actinomycetes</taxon>
        <taxon>Micrococcales</taxon>
        <taxon>Microbacteriaceae</taxon>
        <taxon>Microbacterium</taxon>
    </lineage>
</organism>
<evidence type="ECO:0000256" key="7">
    <source>
        <dbReference type="HAMAP-Rule" id="MF_01057"/>
    </source>
</evidence>
<evidence type="ECO:0000256" key="1">
    <source>
        <dbReference type="ARBA" id="ARBA00000142"/>
    </source>
</evidence>
<evidence type="ECO:0000256" key="3">
    <source>
        <dbReference type="ARBA" id="ARBA00022603"/>
    </source>
</evidence>
<dbReference type="InterPro" id="IPR029063">
    <property type="entry name" value="SAM-dependent_MTases_sf"/>
</dbReference>
<comment type="caution">
    <text evidence="9">The sequence shown here is derived from an EMBL/GenBank/DDBJ whole genome shotgun (WGS) entry which is preliminary data.</text>
</comment>
<feature type="binding site" evidence="7">
    <location>
        <position position="179"/>
    </location>
    <ligand>
        <name>S-adenosyl-L-methionine</name>
        <dbReference type="ChEBI" id="CHEBI:59789"/>
    </ligand>
</feature>
<evidence type="ECO:0000256" key="8">
    <source>
        <dbReference type="SAM" id="MobiDB-lite"/>
    </source>
</evidence>
<evidence type="ECO:0000313" key="9">
    <source>
        <dbReference type="EMBL" id="KAA9130057.1"/>
    </source>
</evidence>
<feature type="binding site" evidence="7">
    <location>
        <position position="152"/>
    </location>
    <ligand>
        <name>S-adenosyl-L-methionine</name>
        <dbReference type="ChEBI" id="CHEBI:59789"/>
    </ligand>
</feature>
<dbReference type="PANTHER" id="PTHR23417">
    <property type="entry name" value="3-DEOXY-D-MANNO-OCTULOSONIC-ACID TRANSFERASE/TRNA GUANINE-N 7 - -METHYLTRANSFERASE"/>
    <property type="match status" value="1"/>
</dbReference>
<dbReference type="SUPFAM" id="SSF53335">
    <property type="entry name" value="S-adenosyl-L-methionine-dependent methyltransferases"/>
    <property type="match status" value="1"/>
</dbReference>
<keyword evidence="3 7" id="KW-0489">Methyltransferase</keyword>
<keyword evidence="6 7" id="KW-0819">tRNA processing</keyword>
<feature type="binding site" evidence="7">
    <location>
        <position position="202"/>
    </location>
    <ligand>
        <name>S-adenosyl-L-methionine</name>
        <dbReference type="ChEBI" id="CHEBI:59789"/>
    </ligand>
</feature>
<comment type="similarity">
    <text evidence="7">Belongs to the class I-like SAM-binding methyltransferase superfamily. TrmB family.</text>
</comment>
<dbReference type="InterPro" id="IPR003358">
    <property type="entry name" value="tRNA_(Gua-N-7)_MeTrfase_Trmb"/>
</dbReference>
<comment type="caution">
    <text evidence="7">Lacks conserved residue(s) required for the propagation of feature annotation.</text>
</comment>
<protein>
    <recommendedName>
        <fullName evidence="7">tRNA (guanine-N(7)-)-methyltransferase</fullName>
        <ecNumber evidence="7">2.1.1.33</ecNumber>
    </recommendedName>
    <alternativeName>
        <fullName evidence="7">tRNA (guanine(46)-N(7))-methyltransferase</fullName>
    </alternativeName>
    <alternativeName>
        <fullName evidence="7">tRNA(m7G46)-methyltransferase</fullName>
    </alternativeName>
</protein>
<evidence type="ECO:0000313" key="10">
    <source>
        <dbReference type="Proteomes" id="UP000326838"/>
    </source>
</evidence>
<comment type="pathway">
    <text evidence="7">tRNA modification; N(7)-methylguanine-tRNA biosynthesis.</text>
</comment>
<feature type="binding site" evidence="7">
    <location>
        <position position="127"/>
    </location>
    <ligand>
        <name>S-adenosyl-L-methionine</name>
        <dbReference type="ChEBI" id="CHEBI:59789"/>
    </ligand>
</feature>
<evidence type="ECO:0000256" key="4">
    <source>
        <dbReference type="ARBA" id="ARBA00022679"/>
    </source>
</evidence>
<keyword evidence="10" id="KW-1185">Reference proteome</keyword>
<keyword evidence="5 7" id="KW-0949">S-adenosyl-L-methionine</keyword>
<dbReference type="GO" id="GO:0043527">
    <property type="term" value="C:tRNA methyltransferase complex"/>
    <property type="evidence" value="ECO:0007669"/>
    <property type="project" value="TreeGrafter"/>
</dbReference>
<dbReference type="GO" id="GO:0008176">
    <property type="term" value="F:tRNA (guanine(46)-N7)-methyltransferase activity"/>
    <property type="evidence" value="ECO:0007669"/>
    <property type="project" value="UniProtKB-UniRule"/>
</dbReference>
<feature type="compositionally biased region" description="Low complexity" evidence="8">
    <location>
        <begin position="15"/>
        <end position="49"/>
    </location>
</feature>
<keyword evidence="4 7" id="KW-0808">Transferase</keyword>
<reference evidence="10" key="1">
    <citation type="submission" date="2019-09" db="EMBL/GenBank/DDBJ databases">
        <title>Mumia zhuanghuii sp. nov. isolated from the intestinal contents of plateau pika (Ochotona curzoniae) in the Qinghai-Tibet plateau of China.</title>
        <authorList>
            <person name="Tian Z."/>
        </authorList>
    </citation>
    <scope>NUCLEOTIDE SEQUENCE [LARGE SCALE GENOMIC DNA]</scope>
    <source>
        <strain evidence="10">L-033</strain>
    </source>
</reference>
<dbReference type="Gene3D" id="3.40.50.150">
    <property type="entry name" value="Vaccinia Virus protein VP39"/>
    <property type="match status" value="1"/>
</dbReference>